<dbReference type="AlphaFoldDB" id="A0A2G3A7Z9"/>
<evidence type="ECO:0000313" key="2">
    <source>
        <dbReference type="EMBL" id="PHT90347.1"/>
    </source>
</evidence>
<feature type="compositionally biased region" description="Acidic residues" evidence="1">
    <location>
        <begin position="67"/>
        <end position="79"/>
    </location>
</feature>
<dbReference type="EMBL" id="AYRZ02000002">
    <property type="protein sequence ID" value="PHT90347.1"/>
    <property type="molecule type" value="Genomic_DNA"/>
</dbReference>
<evidence type="ECO:0000313" key="3">
    <source>
        <dbReference type="Proteomes" id="UP000222542"/>
    </source>
</evidence>
<evidence type="ECO:0000256" key="1">
    <source>
        <dbReference type="SAM" id="MobiDB-lite"/>
    </source>
</evidence>
<reference evidence="2 3" key="2">
    <citation type="journal article" date="2017" name="Genome Biol.">
        <title>New reference genome sequences of hot pepper reveal the massive evolution of plant disease-resistance genes by retroduplication.</title>
        <authorList>
            <person name="Kim S."/>
            <person name="Park J."/>
            <person name="Yeom S.I."/>
            <person name="Kim Y.M."/>
            <person name="Seo E."/>
            <person name="Kim K.T."/>
            <person name="Kim M.S."/>
            <person name="Lee J.M."/>
            <person name="Cheong K."/>
            <person name="Shin H.S."/>
            <person name="Kim S.B."/>
            <person name="Han K."/>
            <person name="Lee J."/>
            <person name="Park M."/>
            <person name="Lee H.A."/>
            <person name="Lee H.Y."/>
            <person name="Lee Y."/>
            <person name="Oh S."/>
            <person name="Lee J.H."/>
            <person name="Choi E."/>
            <person name="Choi E."/>
            <person name="Lee S.E."/>
            <person name="Jeon J."/>
            <person name="Kim H."/>
            <person name="Choi G."/>
            <person name="Song H."/>
            <person name="Lee J."/>
            <person name="Lee S.C."/>
            <person name="Kwon J.K."/>
            <person name="Lee H.Y."/>
            <person name="Koo N."/>
            <person name="Hong Y."/>
            <person name="Kim R.W."/>
            <person name="Kang W.H."/>
            <person name="Huh J.H."/>
            <person name="Kang B.C."/>
            <person name="Yang T.J."/>
            <person name="Lee Y.H."/>
            <person name="Bennetzen J.L."/>
            <person name="Choi D."/>
        </authorList>
    </citation>
    <scope>NUCLEOTIDE SEQUENCE [LARGE SCALE GENOMIC DNA]</scope>
    <source>
        <strain evidence="3">cv. CM334</strain>
    </source>
</reference>
<sequence>MLELWRSALAKLDNNHFQDEGDVENDSDFLTNVTRTPGKVLQFGHGSVSHGRDSRYWDKDDRRRDDDYNEEDLEQNPDSDLDKEQSPPRGKRGDKKSLSKGLDHM</sequence>
<name>A0A2G3A7Z9_CAPAN</name>
<dbReference type="Gramene" id="PHT90347">
    <property type="protein sequence ID" value="PHT90347"/>
    <property type="gene ID" value="T459_05460"/>
</dbReference>
<dbReference type="Proteomes" id="UP000222542">
    <property type="component" value="Unassembled WGS sequence"/>
</dbReference>
<feature type="region of interest" description="Disordered" evidence="1">
    <location>
        <begin position="39"/>
        <end position="105"/>
    </location>
</feature>
<comment type="caution">
    <text evidence="2">The sequence shown here is derived from an EMBL/GenBank/DDBJ whole genome shotgun (WGS) entry which is preliminary data.</text>
</comment>
<gene>
    <name evidence="2" type="ORF">T459_05460</name>
</gene>
<feature type="compositionally biased region" description="Basic and acidic residues" evidence="1">
    <location>
        <begin position="50"/>
        <end position="66"/>
    </location>
</feature>
<reference evidence="2 3" key="1">
    <citation type="journal article" date="2014" name="Nat. Genet.">
        <title>Genome sequence of the hot pepper provides insights into the evolution of pungency in Capsicum species.</title>
        <authorList>
            <person name="Kim S."/>
            <person name="Park M."/>
            <person name="Yeom S.I."/>
            <person name="Kim Y.M."/>
            <person name="Lee J.M."/>
            <person name="Lee H.A."/>
            <person name="Seo E."/>
            <person name="Choi J."/>
            <person name="Cheong K."/>
            <person name="Kim K.T."/>
            <person name="Jung K."/>
            <person name="Lee G.W."/>
            <person name="Oh S.K."/>
            <person name="Bae C."/>
            <person name="Kim S.B."/>
            <person name="Lee H.Y."/>
            <person name="Kim S.Y."/>
            <person name="Kim M.S."/>
            <person name="Kang B.C."/>
            <person name="Jo Y.D."/>
            <person name="Yang H.B."/>
            <person name="Jeong H.J."/>
            <person name="Kang W.H."/>
            <person name="Kwon J.K."/>
            <person name="Shin C."/>
            <person name="Lim J.Y."/>
            <person name="Park J.H."/>
            <person name="Huh J.H."/>
            <person name="Kim J.S."/>
            <person name="Kim B.D."/>
            <person name="Cohen O."/>
            <person name="Paran I."/>
            <person name="Suh M.C."/>
            <person name="Lee S.B."/>
            <person name="Kim Y.K."/>
            <person name="Shin Y."/>
            <person name="Noh S.J."/>
            <person name="Park J."/>
            <person name="Seo Y.S."/>
            <person name="Kwon S.Y."/>
            <person name="Kim H.A."/>
            <person name="Park J.M."/>
            <person name="Kim H.J."/>
            <person name="Choi S.B."/>
            <person name="Bosland P.W."/>
            <person name="Reeves G."/>
            <person name="Jo S.H."/>
            <person name="Lee B.W."/>
            <person name="Cho H.T."/>
            <person name="Choi H.S."/>
            <person name="Lee M.S."/>
            <person name="Yu Y."/>
            <person name="Do Choi Y."/>
            <person name="Park B.S."/>
            <person name="van Deynze A."/>
            <person name="Ashrafi H."/>
            <person name="Hill T."/>
            <person name="Kim W.T."/>
            <person name="Pai H.S."/>
            <person name="Ahn H.K."/>
            <person name="Yeam I."/>
            <person name="Giovannoni J.J."/>
            <person name="Rose J.K."/>
            <person name="Sorensen I."/>
            <person name="Lee S.J."/>
            <person name="Kim R.W."/>
            <person name="Choi I.Y."/>
            <person name="Choi B.S."/>
            <person name="Lim J.S."/>
            <person name="Lee Y.H."/>
            <person name="Choi D."/>
        </authorList>
    </citation>
    <scope>NUCLEOTIDE SEQUENCE [LARGE SCALE GENOMIC DNA]</scope>
    <source>
        <strain evidence="3">cv. CM334</strain>
    </source>
</reference>
<feature type="compositionally biased region" description="Basic and acidic residues" evidence="1">
    <location>
        <begin position="95"/>
        <end position="105"/>
    </location>
</feature>
<protein>
    <submittedName>
        <fullName evidence="2">Uncharacterized protein</fullName>
    </submittedName>
</protein>
<keyword evidence="3" id="KW-1185">Reference proteome</keyword>
<accession>A0A2G3A7Z9</accession>
<proteinExistence type="predicted"/>
<organism evidence="2 3">
    <name type="scientific">Capsicum annuum</name>
    <name type="common">Capsicum pepper</name>
    <dbReference type="NCBI Taxonomy" id="4072"/>
    <lineage>
        <taxon>Eukaryota</taxon>
        <taxon>Viridiplantae</taxon>
        <taxon>Streptophyta</taxon>
        <taxon>Embryophyta</taxon>
        <taxon>Tracheophyta</taxon>
        <taxon>Spermatophyta</taxon>
        <taxon>Magnoliopsida</taxon>
        <taxon>eudicotyledons</taxon>
        <taxon>Gunneridae</taxon>
        <taxon>Pentapetalae</taxon>
        <taxon>asterids</taxon>
        <taxon>lamiids</taxon>
        <taxon>Solanales</taxon>
        <taxon>Solanaceae</taxon>
        <taxon>Solanoideae</taxon>
        <taxon>Capsiceae</taxon>
        <taxon>Capsicum</taxon>
    </lineage>
</organism>